<dbReference type="RefSeq" id="WP_012634938.1">
    <property type="nucleotide sequence ID" value="NC_011898.1"/>
</dbReference>
<proteinExistence type="inferred from homology"/>
<dbReference type="GO" id="GO:0006633">
    <property type="term" value="P:fatty acid biosynthetic process"/>
    <property type="evidence" value="ECO:0007669"/>
    <property type="project" value="TreeGrafter"/>
</dbReference>
<dbReference type="Gene3D" id="3.30.300.30">
    <property type="match status" value="1"/>
</dbReference>
<dbReference type="EMBL" id="CP001348">
    <property type="protein sequence ID" value="ACL74876.1"/>
    <property type="molecule type" value="Genomic_DNA"/>
</dbReference>
<dbReference type="GO" id="GO:0006637">
    <property type="term" value="P:acyl-CoA metabolic process"/>
    <property type="evidence" value="ECO:0007669"/>
    <property type="project" value="TreeGrafter"/>
</dbReference>
<reference evidence="7 8" key="1">
    <citation type="submission" date="2009-01" db="EMBL/GenBank/DDBJ databases">
        <title>Complete sequence of Clostridium cellulolyticum H10.</title>
        <authorList>
            <consortium name="US DOE Joint Genome Institute"/>
            <person name="Lucas S."/>
            <person name="Copeland A."/>
            <person name="Lapidus A."/>
            <person name="Glavina del Rio T."/>
            <person name="Dalin E."/>
            <person name="Tice H."/>
            <person name="Bruce D."/>
            <person name="Goodwin L."/>
            <person name="Pitluck S."/>
            <person name="Chertkov O."/>
            <person name="Saunders E."/>
            <person name="Brettin T."/>
            <person name="Detter J.C."/>
            <person name="Han C."/>
            <person name="Larimer F."/>
            <person name="Land M."/>
            <person name="Hauser L."/>
            <person name="Kyrpides N."/>
            <person name="Ivanova N."/>
            <person name="Zhou J."/>
            <person name="Richardson P."/>
        </authorList>
    </citation>
    <scope>NUCLEOTIDE SEQUENCE [LARGE SCALE GENOMIC DNA]</scope>
    <source>
        <strain evidence="8">ATCC 35319 / DSM 5812 / JCM 6584 / H10</strain>
    </source>
</reference>
<dbReference type="Pfam" id="PF00501">
    <property type="entry name" value="AMP-binding"/>
    <property type="match status" value="1"/>
</dbReference>
<accession>B8I6I4</accession>
<dbReference type="GO" id="GO:0005524">
    <property type="term" value="F:ATP binding"/>
    <property type="evidence" value="ECO:0007669"/>
    <property type="project" value="UniProtKB-KW"/>
</dbReference>
<dbReference type="FunFam" id="3.30.300.30:FF:000005">
    <property type="entry name" value="Acyl-coenzyme A synthetase ACSM5, mitochondrial"/>
    <property type="match status" value="1"/>
</dbReference>
<keyword evidence="3" id="KW-0547">Nucleotide-binding</keyword>
<dbReference type="GO" id="GO:0004321">
    <property type="term" value="F:fatty-acyl-CoA synthase activity"/>
    <property type="evidence" value="ECO:0007669"/>
    <property type="project" value="TreeGrafter"/>
</dbReference>
<evidence type="ECO:0000313" key="8">
    <source>
        <dbReference type="Proteomes" id="UP000001349"/>
    </source>
</evidence>
<dbReference type="Pfam" id="PF13193">
    <property type="entry name" value="AMP-binding_C"/>
    <property type="match status" value="1"/>
</dbReference>
<dbReference type="AlphaFoldDB" id="B8I6I4"/>
<evidence type="ECO:0000259" key="6">
    <source>
        <dbReference type="Pfam" id="PF13193"/>
    </source>
</evidence>
<dbReference type="InterPro" id="IPR025110">
    <property type="entry name" value="AMP-bd_C"/>
</dbReference>
<dbReference type="Proteomes" id="UP000001349">
    <property type="component" value="Chromosome"/>
</dbReference>
<dbReference type="OrthoDB" id="9778383at2"/>
<dbReference type="HOGENOM" id="CLU_000022_59_10_9"/>
<dbReference type="eggNOG" id="COG0365">
    <property type="taxonomic scope" value="Bacteria"/>
</dbReference>
<comment type="similarity">
    <text evidence="1">Belongs to the ATP-dependent AMP-binding enzyme family.</text>
</comment>
<evidence type="ECO:0000313" key="7">
    <source>
        <dbReference type="EMBL" id="ACL74876.1"/>
    </source>
</evidence>
<evidence type="ECO:0000256" key="3">
    <source>
        <dbReference type="ARBA" id="ARBA00022741"/>
    </source>
</evidence>
<protein>
    <submittedName>
        <fullName evidence="7">AMP-dependent synthetase and ligase</fullName>
    </submittedName>
</protein>
<dbReference type="GO" id="GO:0015645">
    <property type="term" value="F:fatty acid ligase activity"/>
    <property type="evidence" value="ECO:0007669"/>
    <property type="project" value="TreeGrafter"/>
</dbReference>
<dbReference type="InterPro" id="IPR000873">
    <property type="entry name" value="AMP-dep_synth/lig_dom"/>
</dbReference>
<evidence type="ECO:0000259" key="5">
    <source>
        <dbReference type="Pfam" id="PF00501"/>
    </source>
</evidence>
<feature type="domain" description="AMP-binding enzyme C-terminal" evidence="6">
    <location>
        <begin position="461"/>
        <end position="539"/>
    </location>
</feature>
<dbReference type="InterPro" id="IPR045851">
    <property type="entry name" value="AMP-bd_C_sf"/>
</dbReference>
<dbReference type="Gene3D" id="3.40.50.12780">
    <property type="entry name" value="N-terminal domain of ligase-like"/>
    <property type="match status" value="1"/>
</dbReference>
<dbReference type="InterPro" id="IPR042099">
    <property type="entry name" value="ANL_N_sf"/>
</dbReference>
<gene>
    <name evidence="7" type="ordered locus">Ccel_0494</name>
</gene>
<evidence type="ECO:0000256" key="4">
    <source>
        <dbReference type="ARBA" id="ARBA00022840"/>
    </source>
</evidence>
<feature type="domain" description="AMP-dependent synthetase/ligase" evidence="5">
    <location>
        <begin position="37"/>
        <end position="411"/>
    </location>
</feature>
<dbReference type="GO" id="GO:0016405">
    <property type="term" value="F:CoA-ligase activity"/>
    <property type="evidence" value="ECO:0007669"/>
    <property type="project" value="UniProtKB-ARBA"/>
</dbReference>
<sequence length="552" mass="62491">MLEKYLSQVDFTSYEDFYENFKIKVPENFNFAYDVVDEYAKTDPDKVAIIWCDKSGAETTFTFGQLKEYSDKTANFFQSLGIKRGDPVMLILKRRYEFWFCILALHKLGAVTIPATHLLTSKDIVYRANAADIKMIVCVNEPEVIKHIEDSESKTPTVKYKALINGAKDGWLDFSSGIQEASSQFERPRGDLGSHNSDISLLYFTSGTTGMPKMVQHDYEYPLGHILTASYWQNVSEGGLHLTVADTGWAKAVWGKIYGQWLAGCAVFVYDFDKFVPKELLEVISKYNVTSFCAPPTIYRFFIKEDLSKFDLSSLKYCTVAGEPLNPEVYSQFYKATGIKLMEAFGQTELTVTLSTFPWMEPKPGSMGKPSPGYDIDLIDENGNSCQDGEEGQIVVRTSKRKPAGMFGGYYRDEALTKSVWHDGVYYTGDMAWRDEDGYYWFVGRADDVIKSSGYRIGPFEVESALLEHPAVLECAITAVPDLIRGQIVKATVILAKNYNPSDELVKELQDHVKKVTAPYKYPRIIEFVSELPKTISGKIRRVEIRQTDDNK</sequence>
<name>B8I6I4_RUMCH</name>
<dbReference type="SUPFAM" id="SSF56801">
    <property type="entry name" value="Acetyl-CoA synthetase-like"/>
    <property type="match status" value="1"/>
</dbReference>
<keyword evidence="4" id="KW-0067">ATP-binding</keyword>
<dbReference type="PANTHER" id="PTHR43605">
    <property type="entry name" value="ACYL-COENZYME A SYNTHETASE"/>
    <property type="match status" value="1"/>
</dbReference>
<organism evidence="7 8">
    <name type="scientific">Ruminiclostridium cellulolyticum (strain ATCC 35319 / DSM 5812 / JCM 6584 / H10)</name>
    <name type="common">Clostridium cellulolyticum</name>
    <dbReference type="NCBI Taxonomy" id="394503"/>
    <lineage>
        <taxon>Bacteria</taxon>
        <taxon>Bacillati</taxon>
        <taxon>Bacillota</taxon>
        <taxon>Clostridia</taxon>
        <taxon>Eubacteriales</taxon>
        <taxon>Oscillospiraceae</taxon>
        <taxon>Ruminiclostridium</taxon>
    </lineage>
</organism>
<dbReference type="STRING" id="394503.Ccel_0494"/>
<dbReference type="InterPro" id="IPR051087">
    <property type="entry name" value="Mitochondrial_ACSM"/>
</dbReference>
<dbReference type="InterPro" id="IPR020845">
    <property type="entry name" value="AMP-binding_CS"/>
</dbReference>
<dbReference type="PROSITE" id="PS00455">
    <property type="entry name" value="AMP_BINDING"/>
    <property type="match status" value="1"/>
</dbReference>
<keyword evidence="8" id="KW-1185">Reference proteome</keyword>
<evidence type="ECO:0000256" key="1">
    <source>
        <dbReference type="ARBA" id="ARBA00006432"/>
    </source>
</evidence>
<dbReference type="KEGG" id="cce:Ccel_0494"/>
<evidence type="ECO:0000256" key="2">
    <source>
        <dbReference type="ARBA" id="ARBA00022598"/>
    </source>
</evidence>
<keyword evidence="2 7" id="KW-0436">Ligase</keyword>
<dbReference type="PANTHER" id="PTHR43605:SF10">
    <property type="entry name" value="ACYL-COA SYNTHETASE MEDIUM CHAIN FAMILY MEMBER 3"/>
    <property type="match status" value="1"/>
</dbReference>